<dbReference type="EMBL" id="BMEX01000025">
    <property type="protein sequence ID" value="GGA57484.1"/>
    <property type="molecule type" value="Genomic_DNA"/>
</dbReference>
<protein>
    <recommendedName>
        <fullName evidence="3">Pre-toxin TG</fullName>
    </recommendedName>
</protein>
<evidence type="ECO:0000313" key="2">
    <source>
        <dbReference type="Proteomes" id="UP000617979"/>
    </source>
</evidence>
<dbReference type="RefSeq" id="WP_188433623.1">
    <property type="nucleotide sequence ID" value="NZ_BMEX01000025.1"/>
</dbReference>
<proteinExistence type="predicted"/>
<keyword evidence="2" id="KW-1185">Reference proteome</keyword>
<comment type="caution">
    <text evidence="1">The sequence shown here is derived from an EMBL/GenBank/DDBJ whole genome shotgun (WGS) entry which is preliminary data.</text>
</comment>
<evidence type="ECO:0008006" key="3">
    <source>
        <dbReference type="Google" id="ProtNLM"/>
    </source>
</evidence>
<sequence>MGLDGWQAVDNWKHISQFVRSPSEIRAAWQAAMQGERAFSTASNWSQFLGNASKPLKVAGDYVARPLKAAGKLAPIFAAVDVGISTAEAIENFSNNGLKSVDGWANVGEVMMSGAVVLSASGVGAPVAAGVAVVGGVIWGVSKGIKHWDTIKETGRKVVNGVKALKDDPVGTTKKAFKVAKDKIGGAVDTVKGWFS</sequence>
<name>A0ABQ1H440_9BACL</name>
<organism evidence="1 2">
    <name type="scientific">Kroppenstedtia guangzhouensis</name>
    <dbReference type="NCBI Taxonomy" id="1274356"/>
    <lineage>
        <taxon>Bacteria</taxon>
        <taxon>Bacillati</taxon>
        <taxon>Bacillota</taxon>
        <taxon>Bacilli</taxon>
        <taxon>Bacillales</taxon>
        <taxon>Thermoactinomycetaceae</taxon>
        <taxon>Kroppenstedtia</taxon>
    </lineage>
</organism>
<evidence type="ECO:0000313" key="1">
    <source>
        <dbReference type="EMBL" id="GGA57484.1"/>
    </source>
</evidence>
<accession>A0ABQ1H440</accession>
<gene>
    <name evidence="1" type="ORF">GCM10007416_33390</name>
</gene>
<dbReference type="Proteomes" id="UP000617979">
    <property type="component" value="Unassembled WGS sequence"/>
</dbReference>
<reference evidence="2" key="1">
    <citation type="journal article" date="2019" name="Int. J. Syst. Evol. Microbiol.">
        <title>The Global Catalogue of Microorganisms (GCM) 10K type strain sequencing project: providing services to taxonomists for standard genome sequencing and annotation.</title>
        <authorList>
            <consortium name="The Broad Institute Genomics Platform"/>
            <consortium name="The Broad Institute Genome Sequencing Center for Infectious Disease"/>
            <person name="Wu L."/>
            <person name="Ma J."/>
        </authorList>
    </citation>
    <scope>NUCLEOTIDE SEQUENCE [LARGE SCALE GENOMIC DNA]</scope>
    <source>
        <strain evidence="2">CGMCC 1.12404</strain>
    </source>
</reference>